<name>A0AAU8ERX5_9MICC</name>
<keyword evidence="1" id="KW-0812">Transmembrane</keyword>
<sequence>MGSWKAEWVAIGISVAALLVSGGGIYYQQQELAVAQQQWADERGKIDADAHVSTYNQRWTEKPAGSNIPESELVAPVELYIIIKVTNSGATATAVKEVGIWKNGNEKLKVGAVLCDPADRTKPTVSCNFPVRVPEFGSATFYLPLSQYLKTDLQCNEYVKDNGIRGYVERIDGDLTTAASDATVAAASYCPFTPPKP</sequence>
<evidence type="ECO:0008006" key="3">
    <source>
        <dbReference type="Google" id="ProtNLM"/>
    </source>
</evidence>
<gene>
    <name evidence="2" type="ORF">ABRP34_00720</name>
</gene>
<accession>A0AAU8ERX5</accession>
<protein>
    <recommendedName>
        <fullName evidence="3">DUF4352 domain-containing protein</fullName>
    </recommendedName>
</protein>
<keyword evidence="1" id="KW-1133">Transmembrane helix</keyword>
<reference evidence="2" key="1">
    <citation type="submission" date="2024-06" db="EMBL/GenBank/DDBJ databases">
        <title>Biodegradation of dimethachlon by Arthrobacter sp. K5: mechanistic insights and ecological implications.</title>
        <authorList>
            <person name="Hu S."/>
            <person name="Lu P."/>
        </authorList>
    </citation>
    <scope>NUCLEOTIDE SEQUENCE</scope>
    <source>
        <strain evidence="2">K5</strain>
    </source>
</reference>
<keyword evidence="1" id="KW-0472">Membrane</keyword>
<dbReference type="RefSeq" id="WP_353711880.1">
    <property type="nucleotide sequence ID" value="NZ_CP159279.1"/>
</dbReference>
<dbReference type="EMBL" id="CP159279">
    <property type="protein sequence ID" value="XCH11584.1"/>
    <property type="molecule type" value="Genomic_DNA"/>
</dbReference>
<evidence type="ECO:0000256" key="1">
    <source>
        <dbReference type="SAM" id="Phobius"/>
    </source>
</evidence>
<organism evidence="2">
    <name type="scientific">Arthrobacter sp. K5</name>
    <dbReference type="NCBI Taxonomy" id="2839623"/>
    <lineage>
        <taxon>Bacteria</taxon>
        <taxon>Bacillati</taxon>
        <taxon>Actinomycetota</taxon>
        <taxon>Actinomycetes</taxon>
        <taxon>Micrococcales</taxon>
        <taxon>Micrococcaceae</taxon>
        <taxon>Arthrobacter</taxon>
    </lineage>
</organism>
<feature type="transmembrane region" description="Helical" evidence="1">
    <location>
        <begin position="6"/>
        <end position="27"/>
    </location>
</feature>
<evidence type="ECO:0000313" key="2">
    <source>
        <dbReference type="EMBL" id="XCH11584.1"/>
    </source>
</evidence>
<proteinExistence type="predicted"/>
<dbReference type="AlphaFoldDB" id="A0AAU8ERX5"/>